<dbReference type="Gene3D" id="2.60.120.260">
    <property type="entry name" value="Galactose-binding domain-like"/>
    <property type="match status" value="2"/>
</dbReference>
<dbReference type="Proteomes" id="UP001214250">
    <property type="component" value="Chromosome 2"/>
</dbReference>
<evidence type="ECO:0000259" key="5">
    <source>
        <dbReference type="Pfam" id="PF02836"/>
    </source>
</evidence>
<keyword evidence="2 7" id="KW-0378">Hydrolase</keyword>
<dbReference type="Gene3D" id="2.60.40.10">
    <property type="entry name" value="Immunoglobulins"/>
    <property type="match status" value="1"/>
</dbReference>
<evidence type="ECO:0000313" key="8">
    <source>
        <dbReference type="Proteomes" id="UP001214250"/>
    </source>
</evidence>
<keyword evidence="3" id="KW-0326">Glycosidase</keyword>
<dbReference type="Pfam" id="PF00703">
    <property type="entry name" value="Glyco_hydro_2"/>
    <property type="match status" value="1"/>
</dbReference>
<dbReference type="Gene3D" id="3.20.20.80">
    <property type="entry name" value="Glycosidases"/>
    <property type="match status" value="1"/>
</dbReference>
<dbReference type="InterPro" id="IPR051913">
    <property type="entry name" value="GH2_Domain-Containing"/>
</dbReference>
<dbReference type="GO" id="GO:0016787">
    <property type="term" value="F:hydrolase activity"/>
    <property type="evidence" value="ECO:0007669"/>
    <property type="project" value="UniProtKB-KW"/>
</dbReference>
<protein>
    <submittedName>
        <fullName evidence="7">Glycoside hydrolase family 2 TIM barrel-domain containing protein</fullName>
    </submittedName>
</protein>
<dbReference type="Pfam" id="PF02837">
    <property type="entry name" value="Glyco_hydro_2_N"/>
    <property type="match status" value="1"/>
</dbReference>
<evidence type="ECO:0000256" key="2">
    <source>
        <dbReference type="ARBA" id="ARBA00022801"/>
    </source>
</evidence>
<dbReference type="PANTHER" id="PTHR42732:SF2">
    <property type="entry name" value="BETA-MANNOSIDASE"/>
    <property type="match status" value="1"/>
</dbReference>
<dbReference type="PANTHER" id="PTHR42732">
    <property type="entry name" value="BETA-GALACTOSIDASE"/>
    <property type="match status" value="1"/>
</dbReference>
<dbReference type="InterPro" id="IPR006103">
    <property type="entry name" value="Glyco_hydro_2_cat"/>
</dbReference>
<keyword evidence="8" id="KW-1185">Reference proteome</keyword>
<proteinExistence type="inferred from homology"/>
<dbReference type="InterPro" id="IPR008979">
    <property type="entry name" value="Galactose-bd-like_sf"/>
</dbReference>
<dbReference type="InterPro" id="IPR013783">
    <property type="entry name" value="Ig-like_fold"/>
</dbReference>
<reference evidence="7 8" key="1">
    <citation type="submission" date="2023-02" db="EMBL/GenBank/DDBJ databases">
        <title>Genome sequence of Lentisphaera profundi SAORIC-696.</title>
        <authorList>
            <person name="Kim e."/>
            <person name="Cho J.-C."/>
            <person name="Choi A."/>
            <person name="Kang I."/>
        </authorList>
    </citation>
    <scope>NUCLEOTIDE SEQUENCE [LARGE SCALE GENOMIC DNA]</scope>
    <source>
        <strain evidence="7 8">SAORIC-696</strain>
    </source>
</reference>
<dbReference type="InterPro" id="IPR017853">
    <property type="entry name" value="GH"/>
</dbReference>
<dbReference type="SUPFAM" id="SSF49303">
    <property type="entry name" value="beta-Galactosidase/glucuronidase domain"/>
    <property type="match status" value="1"/>
</dbReference>
<dbReference type="SUPFAM" id="SSF49785">
    <property type="entry name" value="Galactose-binding domain-like"/>
    <property type="match status" value="2"/>
</dbReference>
<evidence type="ECO:0000256" key="3">
    <source>
        <dbReference type="ARBA" id="ARBA00023295"/>
    </source>
</evidence>
<dbReference type="EMBL" id="CP117812">
    <property type="protein sequence ID" value="WDE97741.1"/>
    <property type="molecule type" value="Genomic_DNA"/>
</dbReference>
<comment type="similarity">
    <text evidence="1">Belongs to the glycosyl hydrolase 2 family.</text>
</comment>
<accession>A0ABY7VV20</accession>
<dbReference type="InterPro" id="IPR006102">
    <property type="entry name" value="Ig-like_GH2"/>
</dbReference>
<feature type="domain" description="Glycoside hydrolase family 2 immunoglobulin-like beta-sandwich" evidence="4">
    <location>
        <begin position="213"/>
        <end position="298"/>
    </location>
</feature>
<dbReference type="RefSeq" id="WP_274152312.1">
    <property type="nucleotide sequence ID" value="NZ_CP117812.1"/>
</dbReference>
<dbReference type="Pfam" id="PF02836">
    <property type="entry name" value="Glyco_hydro_2_C"/>
    <property type="match status" value="1"/>
</dbReference>
<evidence type="ECO:0000313" key="7">
    <source>
        <dbReference type="EMBL" id="WDE97741.1"/>
    </source>
</evidence>
<feature type="domain" description="Glycosyl hydrolases family 2 sugar binding" evidence="6">
    <location>
        <begin position="84"/>
        <end position="178"/>
    </location>
</feature>
<dbReference type="SUPFAM" id="SSF51445">
    <property type="entry name" value="(Trans)glycosidases"/>
    <property type="match status" value="1"/>
</dbReference>
<sequence length="750" mass="84040">MKKVILIVIFATTFVSNVIAEWKPVEGRIMTKWASEVDPKNPLPEYPRPQLVRENWTNLNGLWDYAITSKDAGQPDTFEGEILVPYPIESALSGVKRKFTPNDRLWYSRSFNPPAVKGGERLMLNFGAIDYKSEVFVNGTSVGKHTGGYDAFSYDITKQLKKGKNTLVVSVTDSTNGARGKQQVIKFDQPGRIHYTANSGIWQTVWMEKVAETHISDLKIVPNIDNGTVSVTVNAKGGTASVTALDEGKKIATAKGKAGETIILNIPSAKLWSPDSPFLYDLKISLGKDTVTSYFGMRKISIEKDEKGKMRPKLNNEFIFMTGPLDQGYWPDGNLTAPTDEALKFDLEMTKKYGFNSTRKHVKIEPARWFYWTDKLGLLVWQDMPNGGAGTGAKGNKDGVPKSKEQADQFEKELRLMVDQHSNYPSVIMWVIFNESWGQYDTPRLTKMVKDMDPTRLVCGGSGWYIPPACGDVFDRHVYKRAPSVAPDATRIGVGGEFGGFGYVAVGNLWVADQRESSVYGTAVDKRHFEKMYLEAWEETFANDLRVGMSGAIYTQLTDVETEINGLMSYDRKVMKIDPELARKAIEDRNFPKKASARMLVPTSEKEPQEYYYTMTKPSDDWFKPNADRSSWSKGPGVIGNKVHRNPTINIGTEWKSSDLWVARNFDLSEFPLKRPVIRVAYDENATIYINGVKALSLKKGDNTRHLNIPMPAEAAAALKKTGNVIAIHVDNKNKSQYIDVGIGEESITW</sequence>
<evidence type="ECO:0000256" key="1">
    <source>
        <dbReference type="ARBA" id="ARBA00007401"/>
    </source>
</evidence>
<dbReference type="InterPro" id="IPR036156">
    <property type="entry name" value="Beta-gal/glucu_dom_sf"/>
</dbReference>
<organism evidence="7 8">
    <name type="scientific">Lentisphaera profundi</name>
    <dbReference type="NCBI Taxonomy" id="1658616"/>
    <lineage>
        <taxon>Bacteria</taxon>
        <taxon>Pseudomonadati</taxon>
        <taxon>Lentisphaerota</taxon>
        <taxon>Lentisphaeria</taxon>
        <taxon>Lentisphaerales</taxon>
        <taxon>Lentisphaeraceae</taxon>
        <taxon>Lentisphaera</taxon>
    </lineage>
</organism>
<evidence type="ECO:0000259" key="6">
    <source>
        <dbReference type="Pfam" id="PF02837"/>
    </source>
</evidence>
<evidence type="ECO:0000259" key="4">
    <source>
        <dbReference type="Pfam" id="PF00703"/>
    </source>
</evidence>
<gene>
    <name evidence="7" type="ORF">PQO03_18100</name>
</gene>
<dbReference type="InterPro" id="IPR006104">
    <property type="entry name" value="Glyco_hydro_2_N"/>
</dbReference>
<feature type="domain" description="Glycoside hydrolase family 2 catalytic" evidence="5">
    <location>
        <begin position="341"/>
        <end position="458"/>
    </location>
</feature>
<name>A0ABY7VV20_9BACT</name>